<feature type="transmembrane region" description="Helical" evidence="1">
    <location>
        <begin position="209"/>
        <end position="227"/>
    </location>
</feature>
<dbReference type="Proteomes" id="UP000323426">
    <property type="component" value="Unassembled WGS sequence"/>
</dbReference>
<feature type="transmembrane region" description="Helical" evidence="1">
    <location>
        <begin position="49"/>
        <end position="69"/>
    </location>
</feature>
<dbReference type="PANTHER" id="PTHR39419:SF1">
    <property type="entry name" value="SLL0814 PROTEIN"/>
    <property type="match status" value="1"/>
</dbReference>
<feature type="transmembrane region" description="Helical" evidence="1">
    <location>
        <begin position="24"/>
        <end position="43"/>
    </location>
</feature>
<keyword evidence="1" id="KW-0812">Transmembrane</keyword>
<protein>
    <submittedName>
        <fullName evidence="2">Carotenoid biosynthesis protein</fullName>
    </submittedName>
</protein>
<dbReference type="AlphaFoldDB" id="A0A5M6DGC1"/>
<accession>A0A5M6DGC1</accession>
<name>A0A5M6DGC1_9BACT</name>
<feature type="transmembrane region" description="Helical" evidence="1">
    <location>
        <begin position="144"/>
        <end position="162"/>
    </location>
</feature>
<feature type="transmembrane region" description="Helical" evidence="1">
    <location>
        <begin position="76"/>
        <end position="98"/>
    </location>
</feature>
<feature type="transmembrane region" description="Helical" evidence="1">
    <location>
        <begin position="118"/>
        <end position="137"/>
    </location>
</feature>
<comment type="caution">
    <text evidence="2">The sequence shown here is derived from an EMBL/GenBank/DDBJ whole genome shotgun (WGS) entry which is preliminary data.</text>
</comment>
<dbReference type="Pfam" id="PF04240">
    <property type="entry name" value="Caroten_synth"/>
    <property type="match status" value="1"/>
</dbReference>
<reference evidence="2 3" key="1">
    <citation type="submission" date="2019-09" db="EMBL/GenBank/DDBJ databases">
        <title>Genome sequence and assembly of Adhaeribacter sp.</title>
        <authorList>
            <person name="Chhetri G."/>
        </authorList>
    </citation>
    <scope>NUCLEOTIDE SEQUENCE [LARGE SCALE GENOMIC DNA]</scope>
    <source>
        <strain evidence="2 3">DK36</strain>
    </source>
</reference>
<organism evidence="2 3">
    <name type="scientific">Adhaeribacter rhizoryzae</name>
    <dbReference type="NCBI Taxonomy" id="2607907"/>
    <lineage>
        <taxon>Bacteria</taxon>
        <taxon>Pseudomonadati</taxon>
        <taxon>Bacteroidota</taxon>
        <taxon>Cytophagia</taxon>
        <taxon>Cytophagales</taxon>
        <taxon>Hymenobacteraceae</taxon>
        <taxon>Adhaeribacter</taxon>
    </lineage>
</organism>
<keyword evidence="3" id="KW-1185">Reference proteome</keyword>
<dbReference type="InterPro" id="IPR007354">
    <property type="entry name" value="CruF-like"/>
</dbReference>
<gene>
    <name evidence="2" type="ORF">F0145_11790</name>
</gene>
<sequence>MFAFGQNSKRFSAQPQFCMKDKKVALAVFVLVVFHIVGFYGLAFSANPAWFRELSALNLLLTNFLLFSFHKTWNIAFAVFAVIVLLVGFFSEVIGVHTGLLFGDYDYGQGLGYKLWEIPLIIALNWLLLVYSTGILVQKLSWHWLLKAFAAAALMVLLDMLIEPVTAVLDYWTWADYRIPVSNYLGWLGVAFVLHLLFQKSRFQKQNALAPFVLGVQFLFFIGLNLVL</sequence>
<keyword evidence="1" id="KW-1133">Transmembrane helix</keyword>
<dbReference type="PANTHER" id="PTHR39419">
    <property type="entry name" value="SLL0814 PROTEIN"/>
    <property type="match status" value="1"/>
</dbReference>
<evidence type="ECO:0000256" key="1">
    <source>
        <dbReference type="SAM" id="Phobius"/>
    </source>
</evidence>
<evidence type="ECO:0000313" key="3">
    <source>
        <dbReference type="Proteomes" id="UP000323426"/>
    </source>
</evidence>
<keyword evidence="1" id="KW-0472">Membrane</keyword>
<proteinExistence type="predicted"/>
<feature type="transmembrane region" description="Helical" evidence="1">
    <location>
        <begin position="177"/>
        <end position="197"/>
    </location>
</feature>
<evidence type="ECO:0000313" key="2">
    <source>
        <dbReference type="EMBL" id="KAA5546558.1"/>
    </source>
</evidence>
<dbReference type="EMBL" id="VWSF01000007">
    <property type="protein sequence ID" value="KAA5546558.1"/>
    <property type="molecule type" value="Genomic_DNA"/>
</dbReference>